<feature type="compositionally biased region" description="Polar residues" evidence="2">
    <location>
        <begin position="745"/>
        <end position="766"/>
    </location>
</feature>
<keyword evidence="5" id="KW-1185">Reference proteome</keyword>
<reference evidence="4 5" key="2">
    <citation type="submission" date="2019-01" db="EMBL/GenBank/DDBJ databases">
        <title>The decoding of complex shrimp genome reveals the adaptation for benthos swimmer, frequently molting mechanism and breeding impact on genome.</title>
        <authorList>
            <person name="Sun Y."/>
            <person name="Gao Y."/>
            <person name="Yu Y."/>
        </authorList>
    </citation>
    <scope>NUCLEOTIDE SEQUENCE [LARGE SCALE GENOMIC DNA]</scope>
    <source>
        <tissue evidence="4">Muscle</tissue>
    </source>
</reference>
<accession>A0A423TM77</accession>
<reference evidence="4 5" key="1">
    <citation type="submission" date="2018-04" db="EMBL/GenBank/DDBJ databases">
        <authorList>
            <person name="Zhang X."/>
            <person name="Yuan J."/>
            <person name="Li F."/>
            <person name="Xiang J."/>
        </authorList>
    </citation>
    <scope>NUCLEOTIDE SEQUENCE [LARGE SCALE GENOMIC DNA]</scope>
    <source>
        <tissue evidence="4">Muscle</tissue>
    </source>
</reference>
<protein>
    <submittedName>
        <fullName evidence="4">Leukocyte receptor cluster member 9</fullName>
    </submittedName>
</protein>
<dbReference type="AlphaFoldDB" id="A0A423TM77"/>
<evidence type="ECO:0000313" key="5">
    <source>
        <dbReference type="Proteomes" id="UP000283509"/>
    </source>
</evidence>
<comment type="caution">
    <text evidence="4">The sequence shown here is derived from an EMBL/GenBank/DDBJ whole genome shotgun (WGS) entry which is preliminary data.</text>
</comment>
<dbReference type="InterPro" id="IPR009097">
    <property type="entry name" value="Cyclic_Pdiesterase"/>
</dbReference>
<keyword evidence="1" id="KW-0863">Zinc-finger</keyword>
<dbReference type="SMART" id="SM00356">
    <property type="entry name" value="ZnF_C3H1"/>
    <property type="match status" value="1"/>
</dbReference>
<evidence type="ECO:0000313" key="4">
    <source>
        <dbReference type="EMBL" id="ROT77550.1"/>
    </source>
</evidence>
<keyword evidence="1" id="KW-0479">Metal-binding</keyword>
<keyword evidence="1" id="KW-0862">Zinc</keyword>
<feature type="compositionally biased region" description="Polar residues" evidence="2">
    <location>
        <begin position="648"/>
        <end position="657"/>
    </location>
</feature>
<dbReference type="STRING" id="6689.A0A423TM77"/>
<evidence type="ECO:0000256" key="2">
    <source>
        <dbReference type="SAM" id="MobiDB-lite"/>
    </source>
</evidence>
<feature type="compositionally biased region" description="Basic residues" evidence="2">
    <location>
        <begin position="84"/>
        <end position="95"/>
    </location>
</feature>
<dbReference type="InterPro" id="IPR040459">
    <property type="entry name" value="MJ1316"/>
</dbReference>
<feature type="compositionally biased region" description="Polar residues" evidence="2">
    <location>
        <begin position="478"/>
        <end position="487"/>
    </location>
</feature>
<evidence type="ECO:0000259" key="3">
    <source>
        <dbReference type="PROSITE" id="PS50103"/>
    </source>
</evidence>
<feature type="compositionally biased region" description="Basic and acidic residues" evidence="2">
    <location>
        <begin position="658"/>
        <end position="672"/>
    </location>
</feature>
<evidence type="ECO:0000256" key="1">
    <source>
        <dbReference type="PROSITE-ProRule" id="PRU00723"/>
    </source>
</evidence>
<feature type="region of interest" description="Disordered" evidence="2">
    <location>
        <begin position="458"/>
        <end position="487"/>
    </location>
</feature>
<proteinExistence type="predicted"/>
<name>A0A423TM77_PENVA</name>
<dbReference type="SUPFAM" id="SSF55144">
    <property type="entry name" value="LigT-like"/>
    <property type="match status" value="1"/>
</dbReference>
<feature type="compositionally biased region" description="Basic and acidic residues" evidence="2">
    <location>
        <begin position="32"/>
        <end position="45"/>
    </location>
</feature>
<dbReference type="Pfam" id="PF10469">
    <property type="entry name" value="AKAP7_NLS"/>
    <property type="match status" value="1"/>
</dbReference>
<dbReference type="PROSITE" id="PS50103">
    <property type="entry name" value="ZF_C3H1"/>
    <property type="match status" value="1"/>
</dbReference>
<organism evidence="4 5">
    <name type="scientific">Penaeus vannamei</name>
    <name type="common">Whiteleg shrimp</name>
    <name type="synonym">Litopenaeus vannamei</name>
    <dbReference type="NCBI Taxonomy" id="6689"/>
    <lineage>
        <taxon>Eukaryota</taxon>
        <taxon>Metazoa</taxon>
        <taxon>Ecdysozoa</taxon>
        <taxon>Arthropoda</taxon>
        <taxon>Crustacea</taxon>
        <taxon>Multicrustacea</taxon>
        <taxon>Malacostraca</taxon>
        <taxon>Eumalacostraca</taxon>
        <taxon>Eucarida</taxon>
        <taxon>Decapoda</taxon>
        <taxon>Dendrobranchiata</taxon>
        <taxon>Penaeoidea</taxon>
        <taxon>Penaeidae</taxon>
        <taxon>Penaeus</taxon>
    </lineage>
</organism>
<dbReference type="Pfam" id="PF04457">
    <property type="entry name" value="MJ1316"/>
    <property type="match status" value="1"/>
</dbReference>
<feature type="region of interest" description="Disordered" evidence="2">
    <location>
        <begin position="804"/>
        <end position="844"/>
    </location>
</feature>
<feature type="region of interest" description="Disordered" evidence="2">
    <location>
        <begin position="527"/>
        <end position="619"/>
    </location>
</feature>
<dbReference type="PANTHER" id="PTHR46729:SF1">
    <property type="entry name" value="LEUKOCYTE RECEPTOR CLUSTER MEMBER 9"/>
    <property type="match status" value="1"/>
</dbReference>
<feature type="region of interest" description="Disordered" evidence="2">
    <location>
        <begin position="1"/>
        <end position="45"/>
    </location>
</feature>
<dbReference type="InterPro" id="IPR000571">
    <property type="entry name" value="Znf_CCCH"/>
</dbReference>
<keyword evidence="4" id="KW-0675">Receptor</keyword>
<feature type="region of interest" description="Disordered" evidence="2">
    <location>
        <begin position="634"/>
        <end position="774"/>
    </location>
</feature>
<dbReference type="Gene3D" id="2.30.30.1190">
    <property type="match status" value="1"/>
</dbReference>
<dbReference type="EMBL" id="QCYY01001511">
    <property type="protein sequence ID" value="ROT77550.1"/>
    <property type="molecule type" value="Genomic_DNA"/>
</dbReference>
<feature type="zinc finger region" description="C3H1-type" evidence="1">
    <location>
        <begin position="49"/>
        <end position="76"/>
    </location>
</feature>
<dbReference type="Gene3D" id="3.90.1140.10">
    <property type="entry name" value="Cyclic phosphodiesterase"/>
    <property type="match status" value="1"/>
</dbReference>
<feature type="compositionally biased region" description="Acidic residues" evidence="2">
    <location>
        <begin position="804"/>
        <end position="833"/>
    </location>
</feature>
<dbReference type="GO" id="GO:0008270">
    <property type="term" value="F:zinc ion binding"/>
    <property type="evidence" value="ECO:0007669"/>
    <property type="project" value="UniProtKB-KW"/>
</dbReference>
<dbReference type="Proteomes" id="UP000283509">
    <property type="component" value="Unassembled WGS sequence"/>
</dbReference>
<dbReference type="OrthoDB" id="10263155at2759"/>
<feature type="domain" description="C3H1-type" evidence="3">
    <location>
        <begin position="49"/>
        <end position="76"/>
    </location>
</feature>
<dbReference type="InterPro" id="IPR019510">
    <property type="entry name" value="AKAP7-like_phosphoesterase"/>
</dbReference>
<gene>
    <name evidence="4" type="ORF">C7M84_003790</name>
</gene>
<dbReference type="PANTHER" id="PTHR46729">
    <property type="entry name" value="LEUKOCYTE RECEPTOR CLUSTER MEMBER 9"/>
    <property type="match status" value="1"/>
</dbReference>
<sequence length="905" mass="101996">MAESVETASLEPDSTTVTESHLGDTAMAPVSEYKDSENSSSDENKCEAMEEKAVCPFYLEGKCRFGEQCFNLHPSDAVTAVSRPKTKKNKRNGKRVPKEETDRFVKKPSMKTAGDVRHRIQWDENLHEEYFTVGYMDRFSGVVEKPFTSFHWEHLALVDDDQLAIPQHRIQYFKYKGTKVWDKNERLDHVFGSAGSGVRIQEKIEEIDEELERRARAFNPDDDDDSDDDDLVLLGGDDALGRGLVADYCAAEKPKVELLRATHFLCIKVKNEAVKSMAAEVQDHVIQQEPVLRSCAMPNEILHVTLAMVRCDSPEAVLEVSKMLRDLRPEIKDLVGMLDSDPQRALKARGLSTFGARVLYVKLDVPAAFTSIIENLHRTLQQIEGVTITNHFDFVPHMTLLKWLHFAPSTQSMGNLTSEEKSHVFRTLSSDRDCSSIYRLAVTERGCRLEFWNMEDSEIDNPESTSSSISEDIEALSQALSPSKAQTQMDLNPADTMATTEEPVDPFSKVESEGQEEINDFLHQEEKSDNYEENSNVHPTEVAVLGNDETELDLISTKSPEDENEDFFASTPPPMNMGSSNMLKNVTDLPNLVNSSGNEEELETNEDLTIQGNEDVKSVQSLRQDEGVIFPRASSVASVKSGLPPLNPENSITLGESETQKDIDADETKEGNEESSESPQAEAEEGDMVARSSPFVSMLPENEQIDNEVTPINLENSSTNANEDENEDQTTSSFDFYWKSKLENESFNLQPTKASALESDQTMEESYQNDKGFPLDDYEEELSQIPEEEVITAEAHDEEEVISAEAHEEEEIQSAEAQEGDEVQSAEAQEEEEFKSQDEPFMTTAGDVSQRIQADVNLPEVYFTVGYKNQFSEDVEKPFTSFYRDQLPYVDGEWWRRIVRKFLLS</sequence>
<feature type="region of interest" description="Disordered" evidence="2">
    <location>
        <begin position="80"/>
        <end position="103"/>
    </location>
</feature>
<dbReference type="InterPro" id="IPR042653">
    <property type="entry name" value="Leng9"/>
</dbReference>